<name>A0A438BQ24_VITVI</name>
<dbReference type="EMBL" id="QGNW01002668">
    <property type="protein sequence ID" value="RVW13061.1"/>
    <property type="molecule type" value="Genomic_DNA"/>
</dbReference>
<dbReference type="PANTHER" id="PTHR33116">
    <property type="entry name" value="REVERSE TRANSCRIPTASE ZINC-BINDING DOMAIN-CONTAINING PROTEIN-RELATED-RELATED"/>
    <property type="match status" value="1"/>
</dbReference>
<dbReference type="Pfam" id="PF13966">
    <property type="entry name" value="zf-RVT"/>
    <property type="match status" value="1"/>
</dbReference>
<accession>A0A438BQ24</accession>
<dbReference type="InterPro" id="IPR026960">
    <property type="entry name" value="RVT-Znf"/>
</dbReference>
<dbReference type="PROSITE" id="PS50878">
    <property type="entry name" value="RT_POL"/>
    <property type="match status" value="1"/>
</dbReference>
<protein>
    <submittedName>
        <fullName evidence="2">Transposon TX1 uncharacterized 149 kDa protein</fullName>
    </submittedName>
</protein>
<comment type="caution">
    <text evidence="2">The sequence shown here is derived from an EMBL/GenBank/DDBJ whole genome shotgun (WGS) entry which is preliminary data.</text>
</comment>
<organism evidence="2 3">
    <name type="scientific">Vitis vinifera</name>
    <name type="common">Grape</name>
    <dbReference type="NCBI Taxonomy" id="29760"/>
    <lineage>
        <taxon>Eukaryota</taxon>
        <taxon>Viridiplantae</taxon>
        <taxon>Streptophyta</taxon>
        <taxon>Embryophyta</taxon>
        <taxon>Tracheophyta</taxon>
        <taxon>Spermatophyta</taxon>
        <taxon>Magnoliopsida</taxon>
        <taxon>eudicotyledons</taxon>
        <taxon>Gunneridae</taxon>
        <taxon>Pentapetalae</taxon>
        <taxon>rosids</taxon>
        <taxon>Vitales</taxon>
        <taxon>Vitaceae</taxon>
        <taxon>Viteae</taxon>
        <taxon>Vitis</taxon>
    </lineage>
</organism>
<evidence type="ECO:0000259" key="1">
    <source>
        <dbReference type="PROSITE" id="PS50878"/>
    </source>
</evidence>
<dbReference type="Proteomes" id="UP000288805">
    <property type="component" value="Unassembled WGS sequence"/>
</dbReference>
<dbReference type="InterPro" id="IPR000477">
    <property type="entry name" value="RT_dom"/>
</dbReference>
<dbReference type="InterPro" id="IPR043502">
    <property type="entry name" value="DNA/RNA_pol_sf"/>
</dbReference>
<feature type="domain" description="Reverse transcriptase" evidence="1">
    <location>
        <begin position="644"/>
        <end position="924"/>
    </location>
</feature>
<evidence type="ECO:0000313" key="2">
    <source>
        <dbReference type="EMBL" id="RVW13061.1"/>
    </source>
</evidence>
<evidence type="ECO:0000313" key="3">
    <source>
        <dbReference type="Proteomes" id="UP000288805"/>
    </source>
</evidence>
<dbReference type="PANTHER" id="PTHR33116:SF85">
    <property type="entry name" value="REVERSE TRANSCRIPTASE ZINC-BINDING DOMAIN-CONTAINING PROTEIN"/>
    <property type="match status" value="1"/>
</dbReference>
<dbReference type="InterPro" id="IPR036691">
    <property type="entry name" value="Endo/exonu/phosph_ase_sf"/>
</dbReference>
<proteinExistence type="predicted"/>
<sequence>MEKPFLGHRKPTDDALLYEASRYPRNLKSPIFSLGCGASSPFPLFLGSDVAVVGKVGVINDLFGAVEEERSRAPTREEWLADLSVHEDGSMSPRVSGDEANGTDLSIVPFGGVLESPLVETMALQVEVGEGEEDWSSSCLAKFSHCLGMPTVGFEEEILYLLRRMRGRIEKKNQGRENKKTKSSVTKSSRELKKLEWTETKIKDMSTGIVRSLGVGRHIDWRAINSKGAAGGVLVFWDNRVVDLLEVEEGFFSVSCLFKNCMDGMRWVFTGVYGPVCRRDREVFWEELGSIKGLWRDPWCVGGDFNMIRYPEERSRGGELSASMRRFTEVVEDLELRDYPLQGGLFTWRGGLNNQSQSRLDRFLVIDEWDRMFNGATQGILARPVSDHFPILLEGGGLKKGPSPFRFENMWLEERGFMDQLKRWWGSLSFTGSFSFVLDAKLRALKGLLKTWNKEVFGVIETKKREALSQVVYWDAVENHSTLSLEDCEARKEAKEAYKTWVLREEISWRQRSRELWLKEGDNNTKFFHRMANAHSRRNWLSRLKVDDVWHTEELDLKNSVVGAFNNLYTEEGGWRPGVEGLPFLRLDSCEAEGLEIPFSEGEVFVALSDLGKDKAPGPDGFTMAFWSFSWDLVKAEIMGFFKEFHERGRFVKSLNATFLVLVPKRGGAEDLKDFRPISLVGSLYKLLAKVLTNRIKKVMGKVISESQNAFVEGRQILDAVLIANEAVDSRLKDNVGGVLCKLDIEKAYDRVSWSFLMVVLKEMGFGERWIKWIDWCISTVKFSVLVNGSPSGFFQSTRGLRQGDPLSPYLFVIAMEVFSSMMRRAISGGYLSGWKVCGGRGEVLHISHLLFADDTLVFCEDSPDEMTYLSWLLMWFEVCSGLRINLEKSEMIPVGRVLNIEGLALELGCKVGGIPSSYLGMPLGAAFNSVAVWNGVEERFRRRLAMWKRQYISKGGRLTLIRSTMSSMPIYLMSLFHLPRKVRLRLEKIQRDFLWGGGTLAHKPHLVRWNLVCLEKRKGGLGVRNLSLMNNALLCKWNWRFANERDALWRSVISLKYGVEEGGWCTRDVLGRNGVGLWKAIRKKWGLFDGRVAFHLGNGQRVKFWKDKWCGDEPLCESFPSLFSISMSKNAWVSDVWNPVGDGIGWTPLFARAFNDWEIILLEQLLQKIQVFRVQREEEDRVIWTASKDGVFSVRSLYSMLEPGGLPLFPSERIWRARVPPKVAFFAWEASWGKVLTQEQLQRRGFSLANRCFLCLSEEETVDHLLLHCIKTRVLWNLLFSLFGISWTLSCSVKSTLLGWTGGFVGKRRKKAWQMASLCIFWTVWKERNRGSLAESHSSIVSFVDWIGS</sequence>
<gene>
    <name evidence="2" type="primary">YTX2_358</name>
    <name evidence="2" type="ORF">CK203_101938</name>
</gene>
<dbReference type="CDD" id="cd01650">
    <property type="entry name" value="RT_nLTR_like"/>
    <property type="match status" value="1"/>
</dbReference>
<dbReference type="Gene3D" id="3.60.10.10">
    <property type="entry name" value="Endonuclease/exonuclease/phosphatase"/>
    <property type="match status" value="1"/>
</dbReference>
<dbReference type="SUPFAM" id="SSF56672">
    <property type="entry name" value="DNA/RNA polymerases"/>
    <property type="match status" value="1"/>
</dbReference>
<dbReference type="Pfam" id="PF00078">
    <property type="entry name" value="RVT_1"/>
    <property type="match status" value="1"/>
</dbReference>
<dbReference type="SUPFAM" id="SSF56219">
    <property type="entry name" value="DNase I-like"/>
    <property type="match status" value="1"/>
</dbReference>
<reference evidence="2 3" key="1">
    <citation type="journal article" date="2018" name="PLoS Genet.">
        <title>Population sequencing reveals clonal diversity and ancestral inbreeding in the grapevine cultivar Chardonnay.</title>
        <authorList>
            <person name="Roach M.J."/>
            <person name="Johnson D.L."/>
            <person name="Bohlmann J."/>
            <person name="van Vuuren H.J."/>
            <person name="Jones S.J."/>
            <person name="Pretorius I.S."/>
            <person name="Schmidt S.A."/>
            <person name="Borneman A.R."/>
        </authorList>
    </citation>
    <scope>NUCLEOTIDE SEQUENCE [LARGE SCALE GENOMIC DNA]</scope>
    <source>
        <strain evidence="3">cv. Chardonnay</strain>
        <tissue evidence="2">Leaf</tissue>
    </source>
</reference>